<accession>A0A5P2BDD7</accession>
<dbReference type="RefSeq" id="WP_150168979.1">
    <property type="nucleotide sequence ID" value="NZ_CP029193.1"/>
</dbReference>
<protein>
    <submittedName>
        <fullName evidence="2">Uncharacterized protein</fullName>
    </submittedName>
</protein>
<feature type="transmembrane region" description="Helical" evidence="1">
    <location>
        <begin position="6"/>
        <end position="28"/>
    </location>
</feature>
<sequence>MLQDVSIVQQIGVAVLAVATVVWAVGLVRMMRKDRFGDRFEGRLDAEGWGQAPSLRALPAQQGPPCTETVELSADERAAFAVLVRQFGEGRP</sequence>
<dbReference type="OrthoDB" id="4337460at2"/>
<dbReference type="Proteomes" id="UP000323046">
    <property type="component" value="Chromosome"/>
</dbReference>
<evidence type="ECO:0000256" key="1">
    <source>
        <dbReference type="SAM" id="Phobius"/>
    </source>
</evidence>
<keyword evidence="1" id="KW-0812">Transmembrane</keyword>
<keyword evidence="3" id="KW-1185">Reference proteome</keyword>
<evidence type="ECO:0000313" key="3">
    <source>
        <dbReference type="Proteomes" id="UP000323046"/>
    </source>
</evidence>
<reference evidence="2 3" key="1">
    <citation type="submission" date="2018-05" db="EMBL/GenBank/DDBJ databases">
        <title>Streptomyces venezuelae.</title>
        <authorList>
            <person name="Kim W."/>
            <person name="Lee N."/>
            <person name="Cho B.-K."/>
        </authorList>
    </citation>
    <scope>NUCLEOTIDE SEQUENCE [LARGE SCALE GENOMIC DNA]</scope>
    <source>
        <strain evidence="2 3">ATCC 14583</strain>
    </source>
</reference>
<evidence type="ECO:0000313" key="2">
    <source>
        <dbReference type="EMBL" id="QES27758.1"/>
    </source>
</evidence>
<keyword evidence="1" id="KW-1133">Transmembrane helix</keyword>
<name>A0A5P2BDD7_STRVZ</name>
<proteinExistence type="predicted"/>
<dbReference type="EMBL" id="CP029193">
    <property type="protein sequence ID" value="QES27758.1"/>
    <property type="molecule type" value="Genomic_DNA"/>
</dbReference>
<keyword evidence="1" id="KW-0472">Membrane</keyword>
<dbReference type="AlphaFoldDB" id="A0A5P2BDD7"/>
<organism evidence="2 3">
    <name type="scientific">Streptomyces venezuelae</name>
    <dbReference type="NCBI Taxonomy" id="54571"/>
    <lineage>
        <taxon>Bacteria</taxon>
        <taxon>Bacillati</taxon>
        <taxon>Actinomycetota</taxon>
        <taxon>Actinomycetes</taxon>
        <taxon>Kitasatosporales</taxon>
        <taxon>Streptomycetaceae</taxon>
        <taxon>Streptomyces</taxon>
    </lineage>
</organism>
<gene>
    <name evidence="2" type="ORF">DEJ47_16080</name>
</gene>